<evidence type="ECO:0000256" key="6">
    <source>
        <dbReference type="SAM" id="MobiDB-lite"/>
    </source>
</evidence>
<dbReference type="InterPro" id="IPR036576">
    <property type="entry name" value="WRKY_dom_sf"/>
</dbReference>
<evidence type="ECO:0000256" key="2">
    <source>
        <dbReference type="ARBA" id="ARBA00023015"/>
    </source>
</evidence>
<gene>
    <name evidence="8" type="ORF">WN944_005487</name>
</gene>
<evidence type="ECO:0000256" key="4">
    <source>
        <dbReference type="ARBA" id="ARBA00023163"/>
    </source>
</evidence>
<evidence type="ECO:0000259" key="7">
    <source>
        <dbReference type="PROSITE" id="PS50811"/>
    </source>
</evidence>
<protein>
    <recommendedName>
        <fullName evidence="7">WRKY domain-containing protein</fullName>
    </recommendedName>
</protein>
<evidence type="ECO:0000256" key="1">
    <source>
        <dbReference type="ARBA" id="ARBA00004123"/>
    </source>
</evidence>
<dbReference type="GO" id="GO:0003700">
    <property type="term" value="F:DNA-binding transcription factor activity"/>
    <property type="evidence" value="ECO:0007669"/>
    <property type="project" value="InterPro"/>
</dbReference>
<keyword evidence="9" id="KW-1185">Reference proteome</keyword>
<dbReference type="FunFam" id="2.20.25.80:FF:000002">
    <property type="entry name" value="probable WRKY transcription factor 31"/>
    <property type="match status" value="1"/>
</dbReference>
<comment type="subcellular location">
    <subcellularLocation>
        <location evidence="1">Nucleus</location>
    </subcellularLocation>
</comment>
<dbReference type="EMBL" id="JBCGBO010000006">
    <property type="protein sequence ID" value="KAK9194780.1"/>
    <property type="molecule type" value="Genomic_DNA"/>
</dbReference>
<feature type="region of interest" description="Disordered" evidence="6">
    <location>
        <begin position="513"/>
        <end position="536"/>
    </location>
</feature>
<comment type="caution">
    <text evidence="8">The sequence shown here is derived from an EMBL/GenBank/DDBJ whole genome shotgun (WGS) entry which is preliminary data.</text>
</comment>
<dbReference type="PANTHER" id="PTHR31429">
    <property type="entry name" value="WRKY TRANSCRIPTION FACTOR 36-RELATED"/>
    <property type="match status" value="1"/>
</dbReference>
<dbReference type="AlphaFoldDB" id="A0AAP0M6C7"/>
<dbReference type="Proteomes" id="UP001428341">
    <property type="component" value="Unassembled WGS sequence"/>
</dbReference>
<dbReference type="GO" id="GO:0005634">
    <property type="term" value="C:nucleus"/>
    <property type="evidence" value="ECO:0007669"/>
    <property type="project" value="UniProtKB-SubCell"/>
</dbReference>
<keyword evidence="3" id="KW-0238">DNA-binding</keyword>
<reference evidence="8 9" key="1">
    <citation type="submission" date="2024-05" db="EMBL/GenBank/DDBJ databases">
        <title>Haplotype-resolved chromosome-level genome assembly of Huyou (Citrus changshanensis).</title>
        <authorList>
            <person name="Miao C."/>
            <person name="Chen W."/>
            <person name="Wu Y."/>
            <person name="Wang L."/>
            <person name="Zhao S."/>
            <person name="Grierson D."/>
            <person name="Xu C."/>
            <person name="Chen K."/>
        </authorList>
    </citation>
    <scope>NUCLEOTIDE SEQUENCE [LARGE SCALE GENOMIC DNA]</scope>
    <source>
        <strain evidence="8">01-14</strain>
        <tissue evidence="8">Leaf</tissue>
    </source>
</reference>
<evidence type="ECO:0000313" key="9">
    <source>
        <dbReference type="Proteomes" id="UP001428341"/>
    </source>
</evidence>
<feature type="region of interest" description="Disordered" evidence="6">
    <location>
        <begin position="44"/>
        <end position="80"/>
    </location>
</feature>
<dbReference type="SMART" id="SM00774">
    <property type="entry name" value="WRKY"/>
    <property type="match status" value="1"/>
</dbReference>
<feature type="region of interest" description="Disordered" evidence="6">
    <location>
        <begin position="139"/>
        <end position="168"/>
    </location>
</feature>
<dbReference type="PROSITE" id="PS50811">
    <property type="entry name" value="WRKY"/>
    <property type="match status" value="1"/>
</dbReference>
<dbReference type="SUPFAM" id="SSF118290">
    <property type="entry name" value="WRKY DNA-binding domain"/>
    <property type="match status" value="1"/>
</dbReference>
<keyword evidence="4" id="KW-0804">Transcription</keyword>
<name>A0AAP0M6C7_9ROSI</name>
<dbReference type="PANTHER" id="PTHR31429:SF24">
    <property type="entry name" value="WRKY TRANSCRIPTION FACTOR 72-RELATED"/>
    <property type="match status" value="1"/>
</dbReference>
<feature type="domain" description="WRKY" evidence="7">
    <location>
        <begin position="244"/>
        <end position="310"/>
    </location>
</feature>
<dbReference type="InterPro" id="IPR044810">
    <property type="entry name" value="WRKY_plant"/>
</dbReference>
<evidence type="ECO:0000256" key="3">
    <source>
        <dbReference type="ARBA" id="ARBA00023125"/>
    </source>
</evidence>
<proteinExistence type="predicted"/>
<evidence type="ECO:0000313" key="8">
    <source>
        <dbReference type="EMBL" id="KAK9194780.1"/>
    </source>
</evidence>
<feature type="compositionally biased region" description="Basic and acidic residues" evidence="6">
    <location>
        <begin position="51"/>
        <end position="60"/>
    </location>
</feature>
<feature type="compositionally biased region" description="Acidic residues" evidence="6">
    <location>
        <begin position="197"/>
        <end position="207"/>
    </location>
</feature>
<feature type="compositionally biased region" description="Basic and acidic residues" evidence="6">
    <location>
        <begin position="67"/>
        <end position="80"/>
    </location>
</feature>
<dbReference type="GO" id="GO:0043565">
    <property type="term" value="F:sequence-specific DNA binding"/>
    <property type="evidence" value="ECO:0007669"/>
    <property type="project" value="InterPro"/>
</dbReference>
<keyword evidence="5" id="KW-0539">Nucleus</keyword>
<dbReference type="InterPro" id="IPR003657">
    <property type="entry name" value="WRKY_dom"/>
</dbReference>
<keyword evidence="2" id="KW-0805">Transcription regulation</keyword>
<organism evidence="8 9">
    <name type="scientific">Citrus x changshan-huyou</name>
    <dbReference type="NCBI Taxonomy" id="2935761"/>
    <lineage>
        <taxon>Eukaryota</taxon>
        <taxon>Viridiplantae</taxon>
        <taxon>Streptophyta</taxon>
        <taxon>Embryophyta</taxon>
        <taxon>Tracheophyta</taxon>
        <taxon>Spermatophyta</taxon>
        <taxon>Magnoliopsida</taxon>
        <taxon>eudicotyledons</taxon>
        <taxon>Gunneridae</taxon>
        <taxon>Pentapetalae</taxon>
        <taxon>rosids</taxon>
        <taxon>malvids</taxon>
        <taxon>Sapindales</taxon>
        <taxon>Rutaceae</taxon>
        <taxon>Aurantioideae</taxon>
        <taxon>Citrus</taxon>
    </lineage>
</organism>
<accession>A0AAP0M6C7</accession>
<dbReference type="Pfam" id="PF03106">
    <property type="entry name" value="WRKY"/>
    <property type="match status" value="1"/>
</dbReference>
<dbReference type="Gene3D" id="2.20.25.80">
    <property type="entry name" value="WRKY domain"/>
    <property type="match status" value="1"/>
</dbReference>
<feature type="region of interest" description="Disordered" evidence="6">
    <location>
        <begin position="185"/>
        <end position="214"/>
    </location>
</feature>
<sequence>MEVLLKMPCVVKEEKSAESINHENICSQEARKVGIGGQIYEVSGLKSSSPSRHEKLAADGKEEDELESAKAEMGEVREENERLKKMLEQIEKDYKSLQLRFFDILQKADPAKKSTNSTQYFSHDDQIMETELVSLCLGRSSSPGEAKKEERTSNNASKSSRKNGDDEELKASLNLALDPKIQPSLELGVSNLSPENSSEETKEEEAGEAWPPSKVLKTMRGNGDDEVSPQSNVKRARVSVRARCDAPTLNDGCQWRKYGQKIAKGNPCPRAYYRCTVAPGCPVRKQVQRCAEDMSILITTYEGTHSHPLPVSATAMASTTSAAASMLLSGSSTSQPGLSSTAPTTTTAATAPNGLNFNIYDTSRTKPFYSSNSTSALFPTITLDLTNPSSSFSHFNRFSSSFASNPRFPSTNLNFSCSSESTLLPTLWGNGFQAYGPYNQTPNGSLLNLGKNSHEQFYQSFMDKNQNQQAAAASASQQALTETLTKAMTSDPNFRSVIAAAISTMVGGNAANNGDQENFGQNLMQNNTPPSNSILSQNGKACASGYFNGLSTLNSQTGSSSLLQSSLPFPIFKSSPTPTNDNNNKDQSS</sequence>
<evidence type="ECO:0000256" key="5">
    <source>
        <dbReference type="ARBA" id="ARBA00023242"/>
    </source>
</evidence>